<dbReference type="GO" id="GO:0050829">
    <property type="term" value="P:defense response to Gram-negative bacterium"/>
    <property type="evidence" value="ECO:0007669"/>
    <property type="project" value="TreeGrafter"/>
</dbReference>
<feature type="chain" id="PRO_5044682588" description="TNFR-Cys domain-containing protein" evidence="4">
    <location>
        <begin position="22"/>
        <end position="224"/>
    </location>
</feature>
<dbReference type="GeneTree" id="ENSGT00950000183126"/>
<feature type="disulfide bond" evidence="1">
    <location>
        <begin position="35"/>
        <end position="48"/>
    </location>
</feature>
<keyword evidence="3" id="KW-0472">Membrane</keyword>
<dbReference type="OrthoDB" id="10031141at2759"/>
<keyword evidence="7" id="KW-1185">Reference proteome</keyword>
<dbReference type="SUPFAM" id="SSF57586">
    <property type="entry name" value="TNF receptor-like"/>
    <property type="match status" value="2"/>
</dbReference>
<dbReference type="FunFam" id="2.10.50.10:FF:000007">
    <property type="entry name" value="TNF receptor superfamily member 14"/>
    <property type="match status" value="1"/>
</dbReference>
<sequence>MFYLLKTSAIALLFFIHKACSECNHAQYEIDGKCCSMCSPGTHVYKHCGKDIDTMCVDCAAGTFSDQPNGVIKCRPCTACDEGLGLKTVKECKPSSDAVCGVLEGNYCIDSYEGGCRAAQKHTTCKPGHFIKHPGTDFTDTVCENCPENSHSDGFSTSCTPRIDREPKGLPIDTPEDNVSDPNSGSKSLVLPTSVIILVAVVAVVVVIMMIAVAVAVVYLKRKK</sequence>
<dbReference type="GO" id="GO:2000406">
    <property type="term" value="P:positive regulation of T cell migration"/>
    <property type="evidence" value="ECO:0007669"/>
    <property type="project" value="TreeGrafter"/>
</dbReference>
<reference evidence="6" key="2">
    <citation type="submission" date="2025-05" db="UniProtKB">
        <authorList>
            <consortium name="Ensembl"/>
        </authorList>
    </citation>
    <scope>IDENTIFICATION</scope>
</reference>
<name>A0A8C9QQH3_SCLFO</name>
<dbReference type="PANTHER" id="PTHR46838">
    <property type="entry name" value="TUMOR NECROSIS FACTOR RECEPTOR SUPERFAMILY MEMBER 14"/>
    <property type="match status" value="1"/>
</dbReference>
<dbReference type="PROSITE" id="PS50050">
    <property type="entry name" value="TNFR_NGFR_2"/>
    <property type="match status" value="2"/>
</dbReference>
<dbReference type="SMART" id="SM00208">
    <property type="entry name" value="TNFR"/>
    <property type="match status" value="3"/>
</dbReference>
<evidence type="ECO:0000313" key="6">
    <source>
        <dbReference type="Ensembl" id="ENSSFOP00015001040.2"/>
    </source>
</evidence>
<evidence type="ECO:0000256" key="1">
    <source>
        <dbReference type="PROSITE-ProRule" id="PRU00206"/>
    </source>
</evidence>
<evidence type="ECO:0000256" key="4">
    <source>
        <dbReference type="SAM" id="SignalP"/>
    </source>
</evidence>
<feature type="region of interest" description="Disordered" evidence="2">
    <location>
        <begin position="166"/>
        <end position="186"/>
    </location>
</feature>
<dbReference type="GO" id="GO:0002720">
    <property type="term" value="P:positive regulation of cytokine production involved in immune response"/>
    <property type="evidence" value="ECO:0007669"/>
    <property type="project" value="TreeGrafter"/>
</dbReference>
<feature type="transmembrane region" description="Helical" evidence="3">
    <location>
        <begin position="195"/>
        <end position="220"/>
    </location>
</feature>
<evidence type="ECO:0000256" key="2">
    <source>
        <dbReference type="SAM" id="MobiDB-lite"/>
    </source>
</evidence>
<protein>
    <recommendedName>
        <fullName evidence="5">TNFR-Cys domain-containing protein</fullName>
    </recommendedName>
</protein>
<dbReference type="InterPro" id="IPR001368">
    <property type="entry name" value="TNFR/NGFR_Cys_rich_reg"/>
</dbReference>
<dbReference type="Ensembl" id="ENSSFOT00015001071.2">
    <property type="protein sequence ID" value="ENSSFOP00015001040.2"/>
    <property type="gene ID" value="ENSSFOG00015000772.2"/>
</dbReference>
<feature type="domain" description="TNFR-Cys" evidence="5">
    <location>
        <begin position="22"/>
        <end position="56"/>
    </location>
</feature>
<feature type="disulfide bond" evidence="1">
    <location>
        <begin position="38"/>
        <end position="56"/>
    </location>
</feature>
<feature type="repeat" description="TNFR-Cys" evidence="1">
    <location>
        <begin position="22"/>
        <end position="56"/>
    </location>
</feature>
<dbReference type="Ensembl" id="ENSSFOT00015075879.1">
    <property type="protein sequence ID" value="ENSSFOP00015077451.1"/>
    <property type="gene ID" value="ENSSFOG00015000772.2"/>
</dbReference>
<dbReference type="GO" id="GO:0050830">
    <property type="term" value="P:defense response to Gram-positive bacterium"/>
    <property type="evidence" value="ECO:0007669"/>
    <property type="project" value="TreeGrafter"/>
</dbReference>
<dbReference type="Pfam" id="PF00020">
    <property type="entry name" value="TNFR_c6"/>
    <property type="match status" value="1"/>
</dbReference>
<feature type="domain" description="TNFR-Cys" evidence="5">
    <location>
        <begin position="58"/>
        <end position="100"/>
    </location>
</feature>
<dbReference type="AlphaFoldDB" id="A0A8C9QQH3"/>
<feature type="signal peptide" evidence="4">
    <location>
        <begin position="1"/>
        <end position="21"/>
    </location>
</feature>
<dbReference type="GO" id="GO:0009897">
    <property type="term" value="C:external side of plasma membrane"/>
    <property type="evidence" value="ECO:0007669"/>
    <property type="project" value="TreeGrafter"/>
</dbReference>
<keyword evidence="3" id="KW-0812">Transmembrane</keyword>
<keyword evidence="3" id="KW-1133">Transmembrane helix</keyword>
<keyword evidence="1" id="KW-1015">Disulfide bond</keyword>
<dbReference type="PANTHER" id="PTHR46838:SF1">
    <property type="entry name" value="TUMOR NECROSIS FACTOR RECEPTOR SUPERFAMILY MEMBER 14"/>
    <property type="match status" value="1"/>
</dbReference>
<evidence type="ECO:0000259" key="5">
    <source>
        <dbReference type="PROSITE" id="PS50050"/>
    </source>
</evidence>
<feature type="repeat" description="TNFR-Cys" evidence="1">
    <location>
        <begin position="58"/>
        <end position="100"/>
    </location>
</feature>
<organism evidence="6 7">
    <name type="scientific">Scleropages formosus</name>
    <name type="common">Asian bonytongue</name>
    <name type="synonym">Osteoglossum formosum</name>
    <dbReference type="NCBI Taxonomy" id="113540"/>
    <lineage>
        <taxon>Eukaryota</taxon>
        <taxon>Metazoa</taxon>
        <taxon>Chordata</taxon>
        <taxon>Craniata</taxon>
        <taxon>Vertebrata</taxon>
        <taxon>Euteleostomi</taxon>
        <taxon>Actinopterygii</taxon>
        <taxon>Neopterygii</taxon>
        <taxon>Teleostei</taxon>
        <taxon>Osteoglossocephala</taxon>
        <taxon>Osteoglossomorpha</taxon>
        <taxon>Osteoglossiformes</taxon>
        <taxon>Osteoglossidae</taxon>
        <taxon>Scleropages</taxon>
    </lineage>
</organism>
<proteinExistence type="predicted"/>
<accession>A0A8C9QQH3</accession>
<feature type="disulfide bond" evidence="1">
    <location>
        <begin position="59"/>
        <end position="74"/>
    </location>
</feature>
<comment type="caution">
    <text evidence="1">Lacks conserved residue(s) required for the propagation of feature annotation.</text>
</comment>
<keyword evidence="4" id="KW-0732">Signal</keyword>
<dbReference type="Proteomes" id="UP000694397">
    <property type="component" value="Chromosome 2"/>
</dbReference>
<dbReference type="CDD" id="cd13405">
    <property type="entry name" value="TNFRSF14_teleost"/>
    <property type="match status" value="1"/>
</dbReference>
<dbReference type="Gene3D" id="2.10.50.10">
    <property type="entry name" value="Tumor Necrosis Factor Receptor, subunit A, domain 2"/>
    <property type="match status" value="3"/>
</dbReference>
<evidence type="ECO:0000313" key="7">
    <source>
        <dbReference type="Proteomes" id="UP000694397"/>
    </source>
</evidence>
<reference evidence="6 7" key="1">
    <citation type="submission" date="2019-04" db="EMBL/GenBank/DDBJ databases">
        <authorList>
            <consortium name="Wellcome Sanger Institute Data Sharing"/>
        </authorList>
    </citation>
    <scope>NUCLEOTIDE SEQUENCE [LARGE SCALE GENOMIC DNA]</scope>
</reference>
<evidence type="ECO:0000256" key="3">
    <source>
        <dbReference type="SAM" id="Phobius"/>
    </source>
</evidence>
<dbReference type="GO" id="GO:0046642">
    <property type="term" value="P:negative regulation of alpha-beta T cell proliferation"/>
    <property type="evidence" value="ECO:0007669"/>
    <property type="project" value="TreeGrafter"/>
</dbReference>
<dbReference type="PROSITE" id="PS00652">
    <property type="entry name" value="TNFR_NGFR_1"/>
    <property type="match status" value="1"/>
</dbReference>